<proteinExistence type="predicted"/>
<dbReference type="KEGG" id="dmm:dnm_007990"/>
<evidence type="ECO:0000313" key="2">
    <source>
        <dbReference type="Proteomes" id="UP000663722"/>
    </source>
</evidence>
<dbReference type="EMBL" id="CP061800">
    <property type="protein sequence ID" value="QTA84799.1"/>
    <property type="molecule type" value="Genomic_DNA"/>
</dbReference>
<organism evidence="1 2">
    <name type="scientific">Desulfonema magnum</name>
    <dbReference type="NCBI Taxonomy" id="45655"/>
    <lineage>
        <taxon>Bacteria</taxon>
        <taxon>Pseudomonadati</taxon>
        <taxon>Thermodesulfobacteriota</taxon>
        <taxon>Desulfobacteria</taxon>
        <taxon>Desulfobacterales</taxon>
        <taxon>Desulfococcaceae</taxon>
        <taxon>Desulfonema</taxon>
    </lineage>
</organism>
<evidence type="ECO:0000313" key="1">
    <source>
        <dbReference type="EMBL" id="QTA84799.1"/>
    </source>
</evidence>
<protein>
    <submittedName>
        <fullName evidence="1">Uncharacterized protein</fullName>
    </submittedName>
</protein>
<reference evidence="1" key="1">
    <citation type="journal article" date="2021" name="Microb. Physiol.">
        <title>Proteogenomic Insights into the Physiology of Marine, Sulfate-Reducing, Filamentous Desulfonema limicola and Desulfonema magnum.</title>
        <authorList>
            <person name="Schnaars V."/>
            <person name="Wohlbrand L."/>
            <person name="Scheve S."/>
            <person name="Hinrichs C."/>
            <person name="Reinhardt R."/>
            <person name="Rabus R."/>
        </authorList>
    </citation>
    <scope>NUCLEOTIDE SEQUENCE</scope>
    <source>
        <strain evidence="1">4be13</strain>
    </source>
</reference>
<sequence>MQIQNRHNEKNIHQFFNNKDRTDSYENDCTLFYFFVKKQRFKKLTRDPYLQHHSQ</sequence>
<gene>
    <name evidence="1" type="ORF">dnm_007990</name>
</gene>
<dbReference type="AlphaFoldDB" id="A0A975BFI7"/>
<dbReference type="Proteomes" id="UP000663722">
    <property type="component" value="Chromosome"/>
</dbReference>
<accession>A0A975BFI7</accession>
<name>A0A975BFI7_9BACT</name>
<keyword evidence="2" id="KW-1185">Reference proteome</keyword>